<protein>
    <submittedName>
        <fullName evidence="1">Uncharacterized protein</fullName>
    </submittedName>
</protein>
<keyword evidence="2" id="KW-1185">Reference proteome</keyword>
<evidence type="ECO:0000313" key="1">
    <source>
        <dbReference type="EMBL" id="MCK8493486.1"/>
    </source>
</evidence>
<sequence length="49" mass="5766">MITSILHRCIGLTFDFNKSKQPEPYFYSQSLPDRVISLIVTIDNQPFYK</sequence>
<evidence type="ECO:0000313" key="2">
    <source>
        <dbReference type="Proteomes" id="UP001202180"/>
    </source>
</evidence>
<organism evidence="1 2">
    <name type="scientific">Spirosoma liriopis</name>
    <dbReference type="NCBI Taxonomy" id="2937440"/>
    <lineage>
        <taxon>Bacteria</taxon>
        <taxon>Pseudomonadati</taxon>
        <taxon>Bacteroidota</taxon>
        <taxon>Cytophagia</taxon>
        <taxon>Cytophagales</taxon>
        <taxon>Cytophagaceae</taxon>
        <taxon>Spirosoma</taxon>
    </lineage>
</organism>
<comment type="caution">
    <text evidence="1">The sequence shown here is derived from an EMBL/GenBank/DDBJ whole genome shotgun (WGS) entry which is preliminary data.</text>
</comment>
<dbReference type="EMBL" id="JALPRF010000002">
    <property type="protein sequence ID" value="MCK8493486.1"/>
    <property type="molecule type" value="Genomic_DNA"/>
</dbReference>
<accession>A0ABT0HMU6</accession>
<name>A0ABT0HMU6_9BACT</name>
<dbReference type="RefSeq" id="WP_248478031.1">
    <property type="nucleotide sequence ID" value="NZ_JALPRF010000002.1"/>
</dbReference>
<dbReference type="Proteomes" id="UP001202180">
    <property type="component" value="Unassembled WGS sequence"/>
</dbReference>
<gene>
    <name evidence="1" type="ORF">M0L20_16580</name>
</gene>
<reference evidence="1 2" key="1">
    <citation type="submission" date="2022-04" db="EMBL/GenBank/DDBJ databases">
        <title>Spirosoma sp. strain RP8 genome sequencing and assembly.</title>
        <authorList>
            <person name="Jung Y."/>
        </authorList>
    </citation>
    <scope>NUCLEOTIDE SEQUENCE [LARGE SCALE GENOMIC DNA]</scope>
    <source>
        <strain evidence="1 2">RP8</strain>
    </source>
</reference>
<proteinExistence type="predicted"/>